<dbReference type="Proteomes" id="UP000674938">
    <property type="component" value="Unassembled WGS sequence"/>
</dbReference>
<dbReference type="PANTHER" id="PTHR33392:SF3">
    <property type="entry name" value="POLYISOPRENYL-TEICHOIC ACID--PEPTIDOGLYCAN TEICHOIC ACID TRANSFERASE TAGT"/>
    <property type="match status" value="1"/>
</dbReference>
<dbReference type="EMBL" id="JAEEGA010000025">
    <property type="protein sequence ID" value="MBP1044299.1"/>
    <property type="molecule type" value="Genomic_DNA"/>
</dbReference>
<organism evidence="3 4">
    <name type="scientific">Vagococcus allomyrinae</name>
    <dbReference type="NCBI Taxonomy" id="2794353"/>
    <lineage>
        <taxon>Bacteria</taxon>
        <taxon>Bacillati</taxon>
        <taxon>Bacillota</taxon>
        <taxon>Bacilli</taxon>
        <taxon>Lactobacillales</taxon>
        <taxon>Enterococcaceae</taxon>
        <taxon>Vagococcus</taxon>
    </lineage>
</organism>
<dbReference type="AlphaFoldDB" id="A0A940P9M0"/>
<dbReference type="InterPro" id="IPR004474">
    <property type="entry name" value="LytR_CpsA_psr"/>
</dbReference>
<dbReference type="Gene3D" id="3.40.630.190">
    <property type="entry name" value="LCP protein"/>
    <property type="match status" value="1"/>
</dbReference>
<evidence type="ECO:0000313" key="3">
    <source>
        <dbReference type="EMBL" id="MBP1044299.1"/>
    </source>
</evidence>
<dbReference type="PANTHER" id="PTHR33392">
    <property type="entry name" value="POLYISOPRENYL-TEICHOIC ACID--PEPTIDOGLYCAN TEICHOIC ACID TRANSFERASE TAGU"/>
    <property type="match status" value="1"/>
</dbReference>
<name>A0A940P9M0_9ENTE</name>
<proteinExistence type="inferred from homology"/>
<dbReference type="InterPro" id="IPR050922">
    <property type="entry name" value="LytR/CpsA/Psr_CW_biosynth"/>
</dbReference>
<keyword evidence="4" id="KW-1185">Reference proteome</keyword>
<feature type="domain" description="Cell envelope-related transcriptional attenuator" evidence="2">
    <location>
        <begin position="103"/>
        <end position="252"/>
    </location>
</feature>
<evidence type="ECO:0000259" key="2">
    <source>
        <dbReference type="Pfam" id="PF03816"/>
    </source>
</evidence>
<protein>
    <submittedName>
        <fullName evidence="3">LCP family protein</fullName>
    </submittedName>
</protein>
<dbReference type="Pfam" id="PF03816">
    <property type="entry name" value="LytR_cpsA_psr"/>
    <property type="match status" value="1"/>
</dbReference>
<comment type="similarity">
    <text evidence="1">Belongs to the LytR/CpsA/Psr (LCP) family.</text>
</comment>
<evidence type="ECO:0000256" key="1">
    <source>
        <dbReference type="ARBA" id="ARBA00006068"/>
    </source>
</evidence>
<sequence length="356" mass="39719">MKKQRKRTSSNSTRIDRHHKRKRNYKPLLIIVALLLLGAAAYGTKIFVDAKSAVDNSFKELKQTKNTITKDGKEISVEPIDGVISLLVMGLDDDSIRQLGSARTDALLYLTIDTTKHDINMVSIPRDTYTDIFSDDFYGKDKINAAYTYGQEEASIDAVENLLNVPINHYISFNFQSFLGIVDALGGIDVDVPISFTDTNTQGNGEVTLTEGRQHLNGEQALALARTRHSDNDIKRGERQQLVIKAIADKATSVGSLSKYSEIIKAVGSNMQTNLTFDEMLALAQSGVKDSYDFNSYLFDWQSFDLDGASMVELFPDSVEYISHRFRVSLGLDTEDDRDAADYQFQTNGLGYYQGN</sequence>
<gene>
    <name evidence="3" type="ORF">I6N95_25145</name>
</gene>
<dbReference type="RefSeq" id="WP_209532665.1">
    <property type="nucleotide sequence ID" value="NZ_JAEEGA010000025.1"/>
</dbReference>
<reference evidence="3" key="1">
    <citation type="submission" date="2020-12" db="EMBL/GenBank/DDBJ databases">
        <title>Vagococcus allomyrinae sp. nov. and Enterococcus lavae sp. nov., isolated from the larvae of Allomyrina dichotoma.</title>
        <authorList>
            <person name="Lee S.D."/>
        </authorList>
    </citation>
    <scope>NUCLEOTIDE SEQUENCE</scope>
    <source>
        <strain evidence="3">BWB3-3</strain>
    </source>
</reference>
<comment type="caution">
    <text evidence="3">The sequence shown here is derived from an EMBL/GenBank/DDBJ whole genome shotgun (WGS) entry which is preliminary data.</text>
</comment>
<accession>A0A940P9M0</accession>
<dbReference type="NCBIfam" id="TIGR00350">
    <property type="entry name" value="lytR_cpsA_psr"/>
    <property type="match status" value="1"/>
</dbReference>
<evidence type="ECO:0000313" key="4">
    <source>
        <dbReference type="Proteomes" id="UP000674938"/>
    </source>
</evidence>